<feature type="compositionally biased region" description="Pro residues" evidence="1">
    <location>
        <begin position="155"/>
        <end position="164"/>
    </location>
</feature>
<feature type="compositionally biased region" description="Basic and acidic residues" evidence="1">
    <location>
        <begin position="328"/>
        <end position="340"/>
    </location>
</feature>
<accession>A0A8B7UBJ7</accession>
<evidence type="ECO:0000256" key="1">
    <source>
        <dbReference type="SAM" id="MobiDB-lite"/>
    </source>
</evidence>
<organism evidence="2">
    <name type="scientific">Castor canadensis</name>
    <name type="common">American beaver</name>
    <dbReference type="NCBI Taxonomy" id="51338"/>
    <lineage>
        <taxon>Eukaryota</taxon>
        <taxon>Metazoa</taxon>
        <taxon>Chordata</taxon>
        <taxon>Craniata</taxon>
        <taxon>Vertebrata</taxon>
        <taxon>Euteleostomi</taxon>
        <taxon>Mammalia</taxon>
        <taxon>Eutheria</taxon>
        <taxon>Euarchontoglires</taxon>
        <taxon>Glires</taxon>
        <taxon>Rodentia</taxon>
        <taxon>Castorimorpha</taxon>
        <taxon>Castoridae</taxon>
        <taxon>Castor</taxon>
    </lineage>
</organism>
<sequence length="453" mass="47713">MRGPRPRGGWNARPPPSPLQLPPRPPPPSPAPPTPGPIWRKYGLGGGVGKFPNPRTASGLETARPPARPELGEGSPPPPRLHPSQGHLPRTPRFGEGAVPGNSTHPNPRGTPVFGDCAAPSLSPQTSPPPRTSPRLPGLGQGAELREPRTRQAGPPSPPTPWPPLRVQAHDPRPALRLSPRCTPRAPLRPFARLRAPGPGGRAPREFFAFGERRRECAVLFCPIYVSTREQASDECAIKSPYASAAVASFFPLPSPGWAEPGWALPLPLSPPPSVPLLSPSRPSPGPRASGAQRAPSRRAARLVRARCALRTTFEGESASGRRNPSRHLGEPPNLKREAGQPEPGCLSFLVGVSRSDATSGRPGCVALASVSFSRAKVSVSPGLTSRESHWASGPAEGGDTVLTGLGLWGPCPPVGRDTASPRRVRSGSTLSSPQTHGPSREGRPQPQPRVVG</sequence>
<feature type="region of interest" description="Disordered" evidence="1">
    <location>
        <begin position="408"/>
        <end position="453"/>
    </location>
</feature>
<feature type="compositionally biased region" description="Polar residues" evidence="1">
    <location>
        <begin position="427"/>
        <end position="438"/>
    </location>
</feature>
<feature type="region of interest" description="Disordered" evidence="1">
    <location>
        <begin position="1"/>
        <end position="184"/>
    </location>
</feature>
<proteinExistence type="predicted"/>
<feature type="compositionally biased region" description="Pro residues" evidence="1">
    <location>
        <begin position="13"/>
        <end position="36"/>
    </location>
</feature>
<gene>
    <name evidence="2" type="primary">LOC109683683</name>
</gene>
<reference evidence="2" key="1">
    <citation type="submission" date="2025-08" db="UniProtKB">
        <authorList>
            <consortium name="RefSeq"/>
        </authorList>
    </citation>
    <scope>IDENTIFICATION</scope>
    <source>
        <tissue evidence="2">Leukocyte</tissue>
    </source>
</reference>
<dbReference type="RefSeq" id="XP_020015260.1">
    <property type="nucleotide sequence ID" value="XM_020159671.1"/>
</dbReference>
<feature type="region of interest" description="Disordered" evidence="1">
    <location>
        <begin position="275"/>
        <end position="300"/>
    </location>
</feature>
<protein>
    <submittedName>
        <fullName evidence="2">Basic proline-rich protein-like</fullName>
    </submittedName>
</protein>
<dbReference type="KEGG" id="ccan:109683683"/>
<evidence type="ECO:0000313" key="2">
    <source>
        <dbReference type="RefSeq" id="XP_020015260.1"/>
    </source>
</evidence>
<feature type="region of interest" description="Disordered" evidence="1">
    <location>
        <begin position="314"/>
        <end position="342"/>
    </location>
</feature>
<dbReference type="AlphaFoldDB" id="A0A8B7UBJ7"/>
<name>A0A8B7UBJ7_CASCN</name>